<dbReference type="InterPro" id="IPR031777">
    <property type="entry name" value="Sortilin_C"/>
</dbReference>
<dbReference type="SUPFAM" id="SSF49299">
    <property type="entry name" value="PKD domain"/>
    <property type="match status" value="2"/>
</dbReference>
<evidence type="ECO:0000256" key="3">
    <source>
        <dbReference type="ARBA" id="ARBA00022737"/>
    </source>
</evidence>
<sequence length="1077" mass="120831">MLRSSGRHTRSTNGDKATDNSASKDKKIAVSKFQFMNSENADHVFVNILGENSTQKIFILMVNFDFSKGWASVKKSTLWCSEDHGESFHIRNFLQDAKISFMQTFTSNPQKMILTDAENKMIYTTEDGLVHNSSHSVPVEPDLLIPHPSNETKLLIYGFTEQKLYGSENFGETWTLVAENVITPFYWGHSDFDASEDVVHMQIEGEIPSQAFYKACLLPGCQPVSGDLQVLEKAGLFMAGTLMVHNEFIFVQKENQIRSESFLMVSYRRGLFNRAQFPTNDITNNFQILNVDDHQVFVAVHHGDTVNLYLSDETGQYYVLSLADVFHDEKPDWFEIDFAEVKGMNWTYLANKILKRDSLKPDFVQTYVSYDKGGNWAPLFVNQSCLKIESCSLLLELKYTFEVDSVSSAESAPGIILGHGLLGQGHQKRQSSIFVTNNGGATWEQAPLNSTCFLRILNYGGLLTAIPDEPWSKTVHYSLDQGKSWQSQKFDEKGLSIIDWIAVEKTQDALVQNMFGRESTEKPWKYVKLDMTSLLPKKCDDEDYEIWSPKDYNAGDSTNKCVLGRVVQYNRRKPEAVCNNEEISTYKVMNNSVCLCTNEDYECDFGFEKADDGCRKAAWLDSSFVPSECDNGGDYFQSQGYRKIPADVCTENEADKKKYDRKRAACPSAAPKGLSLMTEMKTIPVGKQITFSLEQARGSKWDTQYTWDFGDTSETVSVTGFKNASQEQHTFQTSGSFNITVTAENKKGKAKASFAIRVQDRLTKLRILAPWALVINQDVKINVLPMSISQVFPTSLDSIHYLWSFGDEAPNSRSLLSWNSSMTHSYAKAGTYNIIIEASNSISSVSEEFEVRIFESAMILELQLEITSTYFLVKNSLIASFLTQSIRQQVAQELGLHMDRLVAISSSNQSVAYLYLFPTQRENEMSVTQIRDKIIEQANKGLLAFDLFNSHLSSKDLIKIVSAKELSGPPEATDKKSGPNLTPVFIAVPMLAAVFISLAVLGVCFYRRKRRSGARYSLFETQDESDTMLDDEDVAPLNMNLEISGGASTIDDSLIDSGRNCLVMETGGGIGGSEEVC</sequence>
<keyword evidence="10" id="KW-1185">Reference proteome</keyword>
<organism evidence="9 10">
    <name type="scientific">Elysia crispata</name>
    <name type="common">lettuce slug</name>
    <dbReference type="NCBI Taxonomy" id="231223"/>
    <lineage>
        <taxon>Eukaryota</taxon>
        <taxon>Metazoa</taxon>
        <taxon>Spiralia</taxon>
        <taxon>Lophotrochozoa</taxon>
        <taxon>Mollusca</taxon>
        <taxon>Gastropoda</taxon>
        <taxon>Heterobranchia</taxon>
        <taxon>Euthyneura</taxon>
        <taxon>Panpulmonata</taxon>
        <taxon>Sacoglossa</taxon>
        <taxon>Placobranchoidea</taxon>
        <taxon>Plakobranchidae</taxon>
        <taxon>Elysia</taxon>
    </lineage>
</organism>
<evidence type="ECO:0000256" key="5">
    <source>
        <dbReference type="ARBA" id="ARBA00023180"/>
    </source>
</evidence>
<dbReference type="EMBL" id="JAWDGP010005256">
    <property type="protein sequence ID" value="KAK3758614.1"/>
    <property type="molecule type" value="Genomic_DNA"/>
</dbReference>
<dbReference type="InterPro" id="IPR022409">
    <property type="entry name" value="PKD/Chitinase_dom"/>
</dbReference>
<accession>A0AAE0YWK8</accession>
<gene>
    <name evidence="9" type="ORF">RRG08_019525</name>
</gene>
<feature type="domain" description="PKD" evidence="8">
    <location>
        <begin position="797"/>
        <end position="860"/>
    </location>
</feature>
<comment type="subcellular location">
    <subcellularLocation>
        <location evidence="1">Membrane</location>
        <topology evidence="1">Single-pass type I membrane protein</topology>
    </subcellularLocation>
</comment>
<keyword evidence="5" id="KW-0325">Glycoprotein</keyword>
<dbReference type="InterPro" id="IPR050310">
    <property type="entry name" value="VPS10-sortilin"/>
</dbReference>
<dbReference type="Pfam" id="PF00801">
    <property type="entry name" value="PKD"/>
    <property type="match status" value="2"/>
</dbReference>
<proteinExistence type="inferred from homology"/>
<evidence type="ECO:0000256" key="4">
    <source>
        <dbReference type="ARBA" id="ARBA00023136"/>
    </source>
</evidence>
<dbReference type="CDD" id="cd00146">
    <property type="entry name" value="PKD"/>
    <property type="match status" value="2"/>
</dbReference>
<dbReference type="GO" id="GO:0006892">
    <property type="term" value="P:post-Golgi vesicle-mediated transport"/>
    <property type="evidence" value="ECO:0007669"/>
    <property type="project" value="TreeGrafter"/>
</dbReference>
<dbReference type="PANTHER" id="PTHR12106:SF47">
    <property type="entry name" value="VPS10 DOMAIN-CONTAINING RECEPTOR SORCS3-LIKE"/>
    <property type="match status" value="1"/>
</dbReference>
<keyword evidence="3" id="KW-0677">Repeat</keyword>
<dbReference type="Gene3D" id="2.60.40.10">
    <property type="entry name" value="Immunoglobulins"/>
    <property type="match status" value="2"/>
</dbReference>
<dbReference type="InterPro" id="IPR031778">
    <property type="entry name" value="Sortilin_N"/>
</dbReference>
<dbReference type="InterPro" id="IPR035986">
    <property type="entry name" value="PKD_dom_sf"/>
</dbReference>
<keyword evidence="7" id="KW-1133">Transmembrane helix</keyword>
<dbReference type="GO" id="GO:0005794">
    <property type="term" value="C:Golgi apparatus"/>
    <property type="evidence" value="ECO:0007669"/>
    <property type="project" value="TreeGrafter"/>
</dbReference>
<feature type="region of interest" description="Disordered" evidence="6">
    <location>
        <begin position="1"/>
        <end position="23"/>
    </location>
</feature>
<name>A0AAE0YWK8_9GAST</name>
<dbReference type="AlphaFoldDB" id="A0AAE0YWK8"/>
<dbReference type="Gene3D" id="2.10.70.80">
    <property type="match status" value="1"/>
</dbReference>
<protein>
    <recommendedName>
        <fullName evidence="8">PKD domain-containing protein</fullName>
    </recommendedName>
</protein>
<dbReference type="Gene3D" id="2.130.10.10">
    <property type="entry name" value="YVTN repeat-like/Quinoprotein amine dehydrogenase"/>
    <property type="match status" value="1"/>
</dbReference>
<dbReference type="SUPFAM" id="SSF110296">
    <property type="entry name" value="Oligoxyloglucan reducing end-specific cellobiohydrolase"/>
    <property type="match status" value="1"/>
</dbReference>
<dbReference type="Pfam" id="PF15901">
    <property type="entry name" value="Sortilin_C"/>
    <property type="match status" value="1"/>
</dbReference>
<dbReference type="InterPro" id="IPR015943">
    <property type="entry name" value="WD40/YVTN_repeat-like_dom_sf"/>
</dbReference>
<feature type="domain" description="PKD" evidence="8">
    <location>
        <begin position="672"/>
        <end position="759"/>
    </location>
</feature>
<dbReference type="SMART" id="SM00602">
    <property type="entry name" value="VPS10"/>
    <property type="match status" value="1"/>
</dbReference>
<evidence type="ECO:0000256" key="2">
    <source>
        <dbReference type="ARBA" id="ARBA00010818"/>
    </source>
</evidence>
<dbReference type="PANTHER" id="PTHR12106">
    <property type="entry name" value="SORTILIN RELATED"/>
    <property type="match status" value="1"/>
</dbReference>
<evidence type="ECO:0000313" key="9">
    <source>
        <dbReference type="EMBL" id="KAK3758614.1"/>
    </source>
</evidence>
<feature type="transmembrane region" description="Helical" evidence="7">
    <location>
        <begin position="984"/>
        <end position="1006"/>
    </location>
</feature>
<dbReference type="GO" id="GO:0016020">
    <property type="term" value="C:membrane"/>
    <property type="evidence" value="ECO:0007669"/>
    <property type="project" value="UniProtKB-SubCell"/>
</dbReference>
<dbReference type="InterPro" id="IPR000601">
    <property type="entry name" value="PKD_dom"/>
</dbReference>
<dbReference type="Proteomes" id="UP001283361">
    <property type="component" value="Unassembled WGS sequence"/>
</dbReference>
<dbReference type="InterPro" id="IPR006581">
    <property type="entry name" value="VPS10"/>
</dbReference>
<comment type="caution">
    <text evidence="9">The sequence shown here is derived from an EMBL/GenBank/DDBJ whole genome shotgun (WGS) entry which is preliminary data.</text>
</comment>
<evidence type="ECO:0000313" key="10">
    <source>
        <dbReference type="Proteomes" id="UP001283361"/>
    </source>
</evidence>
<evidence type="ECO:0000256" key="7">
    <source>
        <dbReference type="SAM" id="Phobius"/>
    </source>
</evidence>
<dbReference type="InterPro" id="IPR013783">
    <property type="entry name" value="Ig-like_fold"/>
</dbReference>
<comment type="similarity">
    <text evidence="2">Belongs to the VPS10-related sortilin family. SORCS subfamily.</text>
</comment>
<evidence type="ECO:0000256" key="6">
    <source>
        <dbReference type="SAM" id="MobiDB-lite"/>
    </source>
</evidence>
<reference evidence="9" key="1">
    <citation type="journal article" date="2023" name="G3 (Bethesda)">
        <title>A reference genome for the long-term kleptoplast-retaining sea slug Elysia crispata morphotype clarki.</title>
        <authorList>
            <person name="Eastman K.E."/>
            <person name="Pendleton A.L."/>
            <person name="Shaikh M.A."/>
            <person name="Suttiyut T."/>
            <person name="Ogas R."/>
            <person name="Tomko P."/>
            <person name="Gavelis G."/>
            <person name="Widhalm J.R."/>
            <person name="Wisecaver J.H."/>
        </authorList>
    </citation>
    <scope>NUCLEOTIDE SEQUENCE</scope>
    <source>
        <strain evidence="9">ECLA1</strain>
    </source>
</reference>
<feature type="compositionally biased region" description="Basic residues" evidence="6">
    <location>
        <begin position="1"/>
        <end position="10"/>
    </location>
</feature>
<dbReference type="Pfam" id="PF15902">
    <property type="entry name" value="Sortilin-Vps10"/>
    <property type="match status" value="1"/>
</dbReference>
<evidence type="ECO:0000259" key="8">
    <source>
        <dbReference type="PROSITE" id="PS50093"/>
    </source>
</evidence>
<evidence type="ECO:0000256" key="1">
    <source>
        <dbReference type="ARBA" id="ARBA00004479"/>
    </source>
</evidence>
<dbReference type="Gene3D" id="3.30.60.270">
    <property type="match status" value="1"/>
</dbReference>
<dbReference type="SMART" id="SM00089">
    <property type="entry name" value="PKD"/>
    <property type="match status" value="2"/>
</dbReference>
<keyword evidence="7" id="KW-0812">Transmembrane</keyword>
<dbReference type="PROSITE" id="PS50093">
    <property type="entry name" value="PKD"/>
    <property type="match status" value="2"/>
</dbReference>
<keyword evidence="4 7" id="KW-0472">Membrane</keyword>